<dbReference type="Pfam" id="PF00905">
    <property type="entry name" value="Transpeptidase"/>
    <property type="match status" value="1"/>
</dbReference>
<dbReference type="Pfam" id="PF03717">
    <property type="entry name" value="PBP_dimer"/>
    <property type="match status" value="1"/>
</dbReference>
<dbReference type="InterPro" id="IPR050515">
    <property type="entry name" value="Beta-lactam/transpept"/>
</dbReference>
<evidence type="ECO:0000256" key="3">
    <source>
        <dbReference type="ARBA" id="ARBA00023136"/>
    </source>
</evidence>
<evidence type="ECO:0000313" key="8">
    <source>
        <dbReference type="Proteomes" id="UP000326546"/>
    </source>
</evidence>
<evidence type="ECO:0000256" key="2">
    <source>
        <dbReference type="ARBA" id="ARBA00007171"/>
    </source>
</evidence>
<keyword evidence="3" id="KW-0472">Membrane</keyword>
<feature type="domain" description="Penicillin-binding protein dimerisation" evidence="6">
    <location>
        <begin position="55"/>
        <end position="215"/>
    </location>
</feature>
<sequence>MASGVVHPARRARVLLVGIFVVLSLFAAQLVRLQGLDAASVSAAALDGRLQSMVLPAARGTITDIHGQPLAVSVERKRITADPTLVADYVPREDRERLGEGFPAAAKVIAEVTGADEAQVLGKLTSPDQPRWTVLVPDASPQQWQELRARGVRGVFPEDLMRRDYPLGESAAPLIGWIGAGEQPAGGLELVHHEALTGTPGEAVYEAGSSGEIISTGLYEEDPAVPGQDLRLTLDADIQWYAHNALKDRIEEADALSGYAAVMEVGTGRLLALTSYPGFDPSQSTQTSEGMRNAAIEDVYEPGSTSKLVTAAAALEERIAEPDTPIVVPVRVPRAGVAFKDATEKPVQHLTFSGVLAHSSNKGTILYGEKLTDEQLYEWNRKFGMGSLSGLGLPGESTGLVPETSTWSATTRYTFMFGQGLSSTLLQQMGVFQTVANGGVTVPPTLVAGTVDQEGRYLEAPLGEGSRVISEETAAQLTEMMTATASPTGTAPLAAIPGYHIAGKSSTATRVDPQTGRYTGGVTSSFMGFAPAQDPKYIVAVVIQRPRQISEFGGVISGPPFADIMRYALQKNGVLPDTTPPPEVELEFDPEEQAPGHPAGVTLEDIAIKDERTGG</sequence>
<feature type="region of interest" description="Disordered" evidence="4">
    <location>
        <begin position="591"/>
        <end position="615"/>
    </location>
</feature>
<accession>A0A5J6V3A0</accession>
<dbReference type="PANTHER" id="PTHR30627:SF1">
    <property type="entry name" value="PEPTIDOGLYCAN D,D-TRANSPEPTIDASE FTSI"/>
    <property type="match status" value="1"/>
</dbReference>
<dbReference type="Proteomes" id="UP000326546">
    <property type="component" value="Chromosome"/>
</dbReference>
<dbReference type="OrthoDB" id="9789078at2"/>
<dbReference type="PANTHER" id="PTHR30627">
    <property type="entry name" value="PEPTIDOGLYCAN D,D-TRANSPEPTIDASE"/>
    <property type="match status" value="1"/>
</dbReference>
<comment type="similarity">
    <text evidence="2">Belongs to the transpeptidase family.</text>
</comment>
<dbReference type="SUPFAM" id="SSF56519">
    <property type="entry name" value="Penicillin binding protein dimerisation domain"/>
    <property type="match status" value="1"/>
</dbReference>
<evidence type="ECO:0000313" key="7">
    <source>
        <dbReference type="EMBL" id="QFG68137.1"/>
    </source>
</evidence>
<protein>
    <submittedName>
        <fullName evidence="7">Penicillin-binding protein 2</fullName>
    </submittedName>
</protein>
<dbReference type="AlphaFoldDB" id="A0A5J6V3A0"/>
<proteinExistence type="inferred from homology"/>
<dbReference type="GO" id="GO:0071555">
    <property type="term" value="P:cell wall organization"/>
    <property type="evidence" value="ECO:0007669"/>
    <property type="project" value="TreeGrafter"/>
</dbReference>
<dbReference type="InterPro" id="IPR012338">
    <property type="entry name" value="Beta-lactam/transpept-like"/>
</dbReference>
<dbReference type="Gene3D" id="3.30.450.330">
    <property type="match status" value="1"/>
</dbReference>
<feature type="compositionally biased region" description="Basic and acidic residues" evidence="4">
    <location>
        <begin position="606"/>
        <end position="615"/>
    </location>
</feature>
<evidence type="ECO:0000256" key="4">
    <source>
        <dbReference type="SAM" id="MobiDB-lite"/>
    </source>
</evidence>
<name>A0A5J6V3A0_9MICO</name>
<gene>
    <name evidence="7" type="ORF">FY030_04880</name>
</gene>
<dbReference type="KEGG" id="serw:FY030_04880"/>
<dbReference type="SUPFAM" id="SSF56601">
    <property type="entry name" value="beta-lactamase/transpeptidase-like"/>
    <property type="match status" value="1"/>
</dbReference>
<dbReference type="EMBL" id="CP044427">
    <property type="protein sequence ID" value="QFG68137.1"/>
    <property type="molecule type" value="Genomic_DNA"/>
</dbReference>
<evidence type="ECO:0000259" key="6">
    <source>
        <dbReference type="Pfam" id="PF03717"/>
    </source>
</evidence>
<dbReference type="GO" id="GO:0008658">
    <property type="term" value="F:penicillin binding"/>
    <property type="evidence" value="ECO:0007669"/>
    <property type="project" value="InterPro"/>
</dbReference>
<dbReference type="InterPro" id="IPR001460">
    <property type="entry name" value="PCN-bd_Tpept"/>
</dbReference>
<comment type="subcellular location">
    <subcellularLocation>
        <location evidence="1">Membrane</location>
    </subcellularLocation>
</comment>
<dbReference type="InterPro" id="IPR036138">
    <property type="entry name" value="PBP_dimer_sf"/>
</dbReference>
<organism evidence="7 8">
    <name type="scientific">Ornithinimicrobium pratense</name>
    <dbReference type="NCBI Taxonomy" id="2593973"/>
    <lineage>
        <taxon>Bacteria</taxon>
        <taxon>Bacillati</taxon>
        <taxon>Actinomycetota</taxon>
        <taxon>Actinomycetes</taxon>
        <taxon>Micrococcales</taxon>
        <taxon>Ornithinimicrobiaceae</taxon>
        <taxon>Ornithinimicrobium</taxon>
    </lineage>
</organism>
<reference evidence="7 8" key="1">
    <citation type="submission" date="2019-09" db="EMBL/GenBank/DDBJ databases">
        <title>Serinicoccus pratensis sp. nov., isolated from meadow soil.</title>
        <authorList>
            <person name="Zhang W."/>
        </authorList>
    </citation>
    <scope>NUCLEOTIDE SEQUENCE [LARGE SCALE GENOMIC DNA]</scope>
    <source>
        <strain evidence="7 8">W204</strain>
    </source>
</reference>
<evidence type="ECO:0000259" key="5">
    <source>
        <dbReference type="Pfam" id="PF00905"/>
    </source>
</evidence>
<feature type="domain" description="Penicillin-binding protein transpeptidase" evidence="5">
    <location>
        <begin position="258"/>
        <end position="565"/>
    </location>
</feature>
<keyword evidence="8" id="KW-1185">Reference proteome</keyword>
<dbReference type="Gene3D" id="3.40.710.10">
    <property type="entry name" value="DD-peptidase/beta-lactamase superfamily"/>
    <property type="match status" value="1"/>
</dbReference>
<dbReference type="RefSeq" id="WP_158060526.1">
    <property type="nucleotide sequence ID" value="NZ_CP044427.1"/>
</dbReference>
<dbReference type="InterPro" id="IPR005311">
    <property type="entry name" value="PBP_dimer"/>
</dbReference>
<dbReference type="Gene3D" id="3.90.1310.10">
    <property type="entry name" value="Penicillin-binding protein 2a (Domain 2)"/>
    <property type="match status" value="1"/>
</dbReference>
<dbReference type="GO" id="GO:0005886">
    <property type="term" value="C:plasma membrane"/>
    <property type="evidence" value="ECO:0007669"/>
    <property type="project" value="TreeGrafter"/>
</dbReference>
<evidence type="ECO:0000256" key="1">
    <source>
        <dbReference type="ARBA" id="ARBA00004370"/>
    </source>
</evidence>